<evidence type="ECO:0000256" key="2">
    <source>
        <dbReference type="ARBA" id="ARBA00022692"/>
    </source>
</evidence>
<comment type="caution">
    <text evidence="7">The sequence shown here is derived from an EMBL/GenBank/DDBJ whole genome shotgun (WGS) entry which is preliminary data.</text>
</comment>
<dbReference type="PANTHER" id="PTHR23507:SF1">
    <property type="entry name" value="FI18259P1-RELATED"/>
    <property type="match status" value="1"/>
</dbReference>
<dbReference type="AlphaFoldDB" id="A0AAV8XVA9"/>
<evidence type="ECO:0000256" key="4">
    <source>
        <dbReference type="ARBA" id="ARBA00023136"/>
    </source>
</evidence>
<feature type="transmembrane region" description="Helical" evidence="6">
    <location>
        <begin position="347"/>
        <end position="369"/>
    </location>
</feature>
<feature type="transmembrane region" description="Helical" evidence="6">
    <location>
        <begin position="311"/>
        <end position="335"/>
    </location>
</feature>
<evidence type="ECO:0000256" key="3">
    <source>
        <dbReference type="ARBA" id="ARBA00022989"/>
    </source>
</evidence>
<feature type="transmembrane region" description="Helical" evidence="6">
    <location>
        <begin position="176"/>
        <end position="197"/>
    </location>
</feature>
<dbReference type="EMBL" id="JAPWTK010000304">
    <property type="protein sequence ID" value="KAJ8943028.1"/>
    <property type="molecule type" value="Genomic_DNA"/>
</dbReference>
<evidence type="ECO:0008006" key="9">
    <source>
        <dbReference type="Google" id="ProtNLM"/>
    </source>
</evidence>
<evidence type="ECO:0000313" key="7">
    <source>
        <dbReference type="EMBL" id="KAJ8943028.1"/>
    </source>
</evidence>
<keyword evidence="3 6" id="KW-1133">Transmembrane helix</keyword>
<dbReference type="Pfam" id="PF07690">
    <property type="entry name" value="MFS_1"/>
    <property type="match status" value="1"/>
</dbReference>
<keyword evidence="8" id="KW-1185">Reference proteome</keyword>
<protein>
    <recommendedName>
        <fullName evidence="9">Proton-coupled folate transporter</fullName>
    </recommendedName>
</protein>
<organism evidence="7 8">
    <name type="scientific">Aromia moschata</name>
    <dbReference type="NCBI Taxonomy" id="1265417"/>
    <lineage>
        <taxon>Eukaryota</taxon>
        <taxon>Metazoa</taxon>
        <taxon>Ecdysozoa</taxon>
        <taxon>Arthropoda</taxon>
        <taxon>Hexapoda</taxon>
        <taxon>Insecta</taxon>
        <taxon>Pterygota</taxon>
        <taxon>Neoptera</taxon>
        <taxon>Endopterygota</taxon>
        <taxon>Coleoptera</taxon>
        <taxon>Polyphaga</taxon>
        <taxon>Cucujiformia</taxon>
        <taxon>Chrysomeloidea</taxon>
        <taxon>Cerambycidae</taxon>
        <taxon>Cerambycinae</taxon>
        <taxon>Callichromatini</taxon>
        <taxon>Aromia</taxon>
    </lineage>
</organism>
<feature type="transmembrane region" description="Helical" evidence="6">
    <location>
        <begin position="378"/>
        <end position="397"/>
    </location>
</feature>
<dbReference type="InterPro" id="IPR036259">
    <property type="entry name" value="MFS_trans_sf"/>
</dbReference>
<dbReference type="GO" id="GO:0022857">
    <property type="term" value="F:transmembrane transporter activity"/>
    <property type="evidence" value="ECO:0007669"/>
    <property type="project" value="InterPro"/>
</dbReference>
<sequence length="522" mass="58531">MSLEKSKSLEAGLQSIALDAEEPPKLKKLSFRQKAKIILTDITVEPIMICYVLPSVMASIATQNLTLEKACRVNLRFPEDVCDALSIRNESYPGYKESEEAVQRLSAYVAIFKNVIQSALPSALLLFLGSWSDRHKRRKPCIINPVLGDIAMILCFALCTYFFYELPMELNAISESLPPALTGGWFAMFMGTFTYISGVTSEETRTIRIGAVNMFMNVSLCVGIALSGVCYEKLGFYGVYALALAIYSVGLVYGIFFVKDIDEIERERGVVVENRKGNGKSFLKDFFDTKYVVETFRVAFKKGERNRRARVCMIMILVMVIIGPMHGEMNVYYYFVRYKYGWDSIDYSIFSTFQFVTHTIGTLFSLAFFTNFLKVDDAILGIISNSSKILAAFIYAFAPTPLIFYAGAVAEMLNGTSFIAMRAIVSKLVPPEELGQINSLFGVAEAIVPLVYGPLYSKIYAATIEFFPGAFFLAGGILTTPSIFVFFWLYLEHKKDRNAEILQKSQEEKPLKGEKETNVDNA</sequence>
<comment type="subcellular location">
    <subcellularLocation>
        <location evidence="1">Membrane</location>
        <topology evidence="1">Multi-pass membrane protein</topology>
    </subcellularLocation>
</comment>
<keyword evidence="2 6" id="KW-0812">Transmembrane</keyword>
<reference evidence="7" key="1">
    <citation type="journal article" date="2023" name="Insect Mol. Biol.">
        <title>Genome sequencing provides insights into the evolution of gene families encoding plant cell wall-degrading enzymes in longhorned beetles.</title>
        <authorList>
            <person name="Shin N.R."/>
            <person name="Okamura Y."/>
            <person name="Kirsch R."/>
            <person name="Pauchet Y."/>
        </authorList>
    </citation>
    <scope>NUCLEOTIDE SEQUENCE</scope>
    <source>
        <strain evidence="7">AMC_N1</strain>
    </source>
</reference>
<feature type="transmembrane region" description="Helical" evidence="6">
    <location>
        <begin position="209"/>
        <end position="229"/>
    </location>
</feature>
<evidence type="ECO:0000313" key="8">
    <source>
        <dbReference type="Proteomes" id="UP001162162"/>
    </source>
</evidence>
<evidence type="ECO:0000256" key="5">
    <source>
        <dbReference type="SAM" id="MobiDB-lite"/>
    </source>
</evidence>
<feature type="transmembrane region" description="Helical" evidence="6">
    <location>
        <begin position="235"/>
        <end position="258"/>
    </location>
</feature>
<proteinExistence type="predicted"/>
<dbReference type="Proteomes" id="UP001162162">
    <property type="component" value="Unassembled WGS sequence"/>
</dbReference>
<feature type="region of interest" description="Disordered" evidence="5">
    <location>
        <begin position="503"/>
        <end position="522"/>
    </location>
</feature>
<dbReference type="Gene3D" id="1.20.1250.20">
    <property type="entry name" value="MFS general substrate transporter like domains"/>
    <property type="match status" value="1"/>
</dbReference>
<feature type="transmembrane region" description="Helical" evidence="6">
    <location>
        <begin position="141"/>
        <end position="164"/>
    </location>
</feature>
<accession>A0AAV8XVA9</accession>
<feature type="transmembrane region" description="Helical" evidence="6">
    <location>
        <begin position="469"/>
        <end position="491"/>
    </location>
</feature>
<gene>
    <name evidence="7" type="ORF">NQ318_022572</name>
</gene>
<dbReference type="SUPFAM" id="SSF103473">
    <property type="entry name" value="MFS general substrate transporter"/>
    <property type="match status" value="1"/>
</dbReference>
<dbReference type="InterPro" id="IPR011701">
    <property type="entry name" value="MFS"/>
</dbReference>
<evidence type="ECO:0000256" key="1">
    <source>
        <dbReference type="ARBA" id="ARBA00004141"/>
    </source>
</evidence>
<name>A0AAV8XVA9_9CUCU</name>
<evidence type="ECO:0000256" key="6">
    <source>
        <dbReference type="SAM" id="Phobius"/>
    </source>
</evidence>
<dbReference type="GO" id="GO:0016020">
    <property type="term" value="C:membrane"/>
    <property type="evidence" value="ECO:0007669"/>
    <property type="project" value="UniProtKB-SubCell"/>
</dbReference>
<dbReference type="PANTHER" id="PTHR23507">
    <property type="entry name" value="ZGC:174356"/>
    <property type="match status" value="1"/>
</dbReference>
<keyword evidence="4 6" id="KW-0472">Membrane</keyword>